<accession>A0A2H3TYV8</accession>
<keyword evidence="3" id="KW-0274">FAD</keyword>
<dbReference type="AlphaFoldDB" id="A0A2H3TYV8"/>
<dbReference type="VEuPathDB" id="FungiDB:FOZG_17986"/>
<evidence type="ECO:0000256" key="3">
    <source>
        <dbReference type="ARBA" id="ARBA00022827"/>
    </source>
</evidence>
<dbReference type="VEuPathDB" id="FungiDB:FOIG_16117"/>
<gene>
    <name evidence="6" type="ORF">FRV6_16943</name>
</gene>
<organism evidence="6 7">
    <name type="scientific">Fusarium oxysporum</name>
    <name type="common">Fusarium vascular wilt</name>
    <dbReference type="NCBI Taxonomy" id="5507"/>
    <lineage>
        <taxon>Eukaryota</taxon>
        <taxon>Fungi</taxon>
        <taxon>Dikarya</taxon>
        <taxon>Ascomycota</taxon>
        <taxon>Pezizomycotina</taxon>
        <taxon>Sordariomycetes</taxon>
        <taxon>Hypocreomycetidae</taxon>
        <taxon>Hypocreales</taxon>
        <taxon>Nectriaceae</taxon>
        <taxon>Fusarium</taxon>
        <taxon>Fusarium oxysporum species complex</taxon>
    </lineage>
</organism>
<feature type="domain" description="FAD-dependent oxidoreductase 2 FAD-binding" evidence="5">
    <location>
        <begin position="159"/>
        <end position="226"/>
    </location>
</feature>
<evidence type="ECO:0000256" key="1">
    <source>
        <dbReference type="ARBA" id="ARBA00001974"/>
    </source>
</evidence>
<sequence>MPSLDQEMTCATGHQDFGHHQAPKHQRTSVMKCDILIIGAGAAGLAAAAAAHDPGLRVILAEKEDHVGGTTFRSGGCMWMPNNFLMQGTGIEDSKEQAARYINAVAKLTCSSLEEQAFHGRLRDERLDAFLTQGPEMMRYFRDQGFRWMAKPSQGEDRYQQFIGDPTVVPNPCMGPVKESPFYGIRIFPGDAGTRGGPQTDQFARVLRADGSVISGLFAGGNASVALLGTQGAGTTLAPAMTEGFIAVKYMQHLARGSGVILEDR</sequence>
<feature type="domain" description="FAD-dependent oxidoreductase 2 FAD-binding" evidence="5">
    <location>
        <begin position="34"/>
        <end position="150"/>
    </location>
</feature>
<dbReference type="Gene3D" id="3.90.700.10">
    <property type="entry name" value="Succinate dehydrogenase/fumarate reductase flavoprotein, catalytic domain"/>
    <property type="match status" value="1"/>
</dbReference>
<dbReference type="VEuPathDB" id="FungiDB:FOXG_14819"/>
<dbReference type="VEuPathDB" id="FungiDB:FOC4_g10000473"/>
<evidence type="ECO:0000313" key="6">
    <source>
        <dbReference type="EMBL" id="SCO92815.1"/>
    </source>
</evidence>
<proteinExistence type="predicted"/>
<comment type="cofactor">
    <cofactor evidence="1">
        <name>FAD</name>
        <dbReference type="ChEBI" id="CHEBI:57692"/>
    </cofactor>
</comment>
<name>A0A2H3TYV8_FUSOX</name>
<dbReference type="InterPro" id="IPR003953">
    <property type="entry name" value="FAD-dep_OxRdtase_2_FAD-bd"/>
</dbReference>
<dbReference type="VEuPathDB" id="FungiDB:FOMG_18904"/>
<evidence type="ECO:0000256" key="4">
    <source>
        <dbReference type="ARBA" id="ARBA00023002"/>
    </source>
</evidence>
<dbReference type="VEuPathDB" id="FungiDB:HZS61_011198"/>
<dbReference type="Proteomes" id="UP000219369">
    <property type="component" value="Unassembled WGS sequence"/>
</dbReference>
<dbReference type="OrthoDB" id="7777654at2759"/>
<keyword evidence="2" id="KW-0285">Flavoprotein</keyword>
<evidence type="ECO:0000256" key="2">
    <source>
        <dbReference type="ARBA" id="ARBA00022630"/>
    </source>
</evidence>
<dbReference type="InterPro" id="IPR027477">
    <property type="entry name" value="Succ_DH/fumarate_Rdtase_cat_sf"/>
</dbReference>
<dbReference type="Gene3D" id="3.50.50.60">
    <property type="entry name" value="FAD/NAD(P)-binding domain"/>
    <property type="match status" value="2"/>
</dbReference>
<dbReference type="VEuPathDB" id="FungiDB:FOC1_g10002202"/>
<dbReference type="PANTHER" id="PTHR43400">
    <property type="entry name" value="FUMARATE REDUCTASE"/>
    <property type="match status" value="1"/>
</dbReference>
<dbReference type="GO" id="GO:0008202">
    <property type="term" value="P:steroid metabolic process"/>
    <property type="evidence" value="ECO:0007669"/>
    <property type="project" value="UniProtKB-ARBA"/>
</dbReference>
<reference evidence="7" key="1">
    <citation type="submission" date="2016-09" db="EMBL/GenBank/DDBJ databases">
        <authorList>
            <person name="Guldener U."/>
        </authorList>
    </citation>
    <scope>NUCLEOTIDE SEQUENCE [LARGE SCALE GENOMIC DNA]</scope>
    <source>
        <strain evidence="7">V64-1</strain>
    </source>
</reference>
<dbReference type="EMBL" id="FMJY01000013">
    <property type="protein sequence ID" value="SCO92815.1"/>
    <property type="molecule type" value="Genomic_DNA"/>
</dbReference>
<evidence type="ECO:0000313" key="7">
    <source>
        <dbReference type="Proteomes" id="UP000219369"/>
    </source>
</evidence>
<protein>
    <recommendedName>
        <fullName evidence="5">FAD-dependent oxidoreductase 2 FAD-binding domain-containing protein</fullName>
    </recommendedName>
</protein>
<dbReference type="GO" id="GO:0016491">
    <property type="term" value="F:oxidoreductase activity"/>
    <property type="evidence" value="ECO:0007669"/>
    <property type="project" value="UniProtKB-KW"/>
</dbReference>
<dbReference type="SUPFAM" id="SSF51905">
    <property type="entry name" value="FAD/NAD(P)-binding domain"/>
    <property type="match status" value="1"/>
</dbReference>
<dbReference type="InterPro" id="IPR050315">
    <property type="entry name" value="FAD-oxidoreductase_2"/>
</dbReference>
<keyword evidence="4" id="KW-0560">Oxidoreductase</keyword>
<dbReference type="InterPro" id="IPR036188">
    <property type="entry name" value="FAD/NAD-bd_sf"/>
</dbReference>
<dbReference type="PANTHER" id="PTHR43400:SF10">
    <property type="entry name" value="3-OXOSTEROID 1-DEHYDROGENASE"/>
    <property type="match status" value="1"/>
</dbReference>
<evidence type="ECO:0000259" key="5">
    <source>
        <dbReference type="Pfam" id="PF00890"/>
    </source>
</evidence>
<dbReference type="Pfam" id="PF00890">
    <property type="entry name" value="FAD_binding_2"/>
    <property type="match status" value="2"/>
</dbReference>